<organism evidence="2 3">
    <name type="scientific">Haematobacter genomosp. 1</name>
    <dbReference type="NCBI Taxonomy" id="366618"/>
    <lineage>
        <taxon>Bacteria</taxon>
        <taxon>Pseudomonadati</taxon>
        <taxon>Pseudomonadota</taxon>
        <taxon>Alphaproteobacteria</taxon>
        <taxon>Rhodobacterales</taxon>
        <taxon>Paracoccaceae</taxon>
        <taxon>Haematobacter</taxon>
    </lineage>
</organism>
<evidence type="ECO:0000313" key="2">
    <source>
        <dbReference type="EMBL" id="OWJ77756.1"/>
    </source>
</evidence>
<dbReference type="Proteomes" id="UP000196878">
    <property type="component" value="Unassembled WGS sequence"/>
</dbReference>
<dbReference type="EMBL" id="NIPW01000016">
    <property type="protein sequence ID" value="OWJ77756.1"/>
    <property type="molecule type" value="Genomic_DNA"/>
</dbReference>
<dbReference type="InterPro" id="IPR022472">
    <property type="entry name" value="VPLPA-CTERM"/>
</dbReference>
<dbReference type="AlphaFoldDB" id="A0A212AB15"/>
<sequence>MIYMRNITITTAKSATYLENVGLRRAHRAIPANKFKKFRSFVPYRGQRRSLKRKRLSFINKLGNIKKTAVTPHRNMLIIDISVMNSAPAPEPIGRIMERNMLKKVVTAALIAAASAASANAAVIYASSVVSAKQKGYVAPVRSNPIAATGAEDGSFYSLGFGGSIVLGFSSLVSGAGKVFEVTNLPRETYIESAIFSVSLDGKSWTTLGEYSNQVSSLYSATPFLFLKVEDTSPVIAGHGRDGYDIDAIGFEEYVAAVPLPAAGLLLIGGLAGLGAMKRRKAA</sequence>
<feature type="transmembrane region" description="Helical" evidence="1">
    <location>
        <begin position="254"/>
        <end position="277"/>
    </location>
</feature>
<feature type="transmembrane region" description="Helical" evidence="1">
    <location>
        <begin position="105"/>
        <end position="126"/>
    </location>
</feature>
<comment type="caution">
    <text evidence="2">The sequence shown here is derived from an EMBL/GenBank/DDBJ whole genome shotgun (WGS) entry which is preliminary data.</text>
</comment>
<reference evidence="2 3" key="1">
    <citation type="submission" date="2016-12" db="EMBL/GenBank/DDBJ databases">
        <title>Comparison of Traditional DNA-DNA Hybridization with In Silico Genomic Analysis.</title>
        <authorList>
            <person name="Nicholson A.C."/>
            <person name="Humrighouse B.W."/>
            <person name="Graziano J."/>
            <person name="Lasker B."/>
            <person name="Whitney A.M."/>
            <person name="Mcquiston J.R."/>
        </authorList>
    </citation>
    <scope>NUCLEOTIDE SEQUENCE [LARGE SCALE GENOMIC DNA]</scope>
    <source>
        <strain evidence="2 3">H2240</strain>
    </source>
</reference>
<gene>
    <name evidence="2" type="ORF">CDV49_10720</name>
</gene>
<keyword evidence="1" id="KW-0812">Transmembrane</keyword>
<proteinExistence type="predicted"/>
<keyword evidence="1" id="KW-1133">Transmembrane helix</keyword>
<evidence type="ECO:0000256" key="1">
    <source>
        <dbReference type="SAM" id="Phobius"/>
    </source>
</evidence>
<name>A0A212AB15_9RHOB</name>
<dbReference type="NCBIfam" id="TIGR03370">
    <property type="entry name" value="VPLPA-CTERM"/>
    <property type="match status" value="1"/>
</dbReference>
<evidence type="ECO:0008006" key="4">
    <source>
        <dbReference type="Google" id="ProtNLM"/>
    </source>
</evidence>
<accession>A0A212AB15</accession>
<keyword evidence="1" id="KW-0472">Membrane</keyword>
<keyword evidence="3" id="KW-1185">Reference proteome</keyword>
<evidence type="ECO:0000313" key="3">
    <source>
        <dbReference type="Proteomes" id="UP000196878"/>
    </source>
</evidence>
<protein>
    <recommendedName>
        <fullName evidence="4">VPLPA-CTERM sorting domain-containing protein</fullName>
    </recommendedName>
</protein>